<evidence type="ECO:0000313" key="2">
    <source>
        <dbReference type="EMBL" id="PIP91949.1"/>
    </source>
</evidence>
<gene>
    <name evidence="2" type="ORF">COW77_02680</name>
</gene>
<organism evidence="2 3">
    <name type="scientific">Candidatus Wolfebacteria bacterium CG18_big_fil_WC_8_21_14_2_50_39_7</name>
    <dbReference type="NCBI Taxonomy" id="1975071"/>
    <lineage>
        <taxon>Bacteria</taxon>
        <taxon>Candidatus Wolfeibacteriota</taxon>
    </lineage>
</organism>
<evidence type="ECO:0008006" key="4">
    <source>
        <dbReference type="Google" id="ProtNLM"/>
    </source>
</evidence>
<accession>A0A2H0EDL4</accession>
<dbReference type="AlphaFoldDB" id="A0A2H0EDL4"/>
<evidence type="ECO:0000256" key="1">
    <source>
        <dbReference type="SAM" id="Phobius"/>
    </source>
</evidence>
<sequence length="187" mass="20832">MNWLGQSFSKAEPNLFKEVSRMRRLLPIWFLLLFMTGCVGFLAKISSPTIETKEVFIGEIKTYKDPEFTAGGRIKNIGLPTNDKEIAKVFEAALAAELEKAGFILTKQPGIESLVVKTRIGDHPAPLGGWLGIFAMGIVVVEVEVYQNDNLLLRLEDGMNTTLGYSSKKQAGRLTPRVVEKIKENLY</sequence>
<comment type="caution">
    <text evidence="2">The sequence shown here is derived from an EMBL/GenBank/DDBJ whole genome shotgun (WGS) entry which is preliminary data.</text>
</comment>
<protein>
    <recommendedName>
        <fullName evidence="4">DUF4136 domain-containing protein</fullName>
    </recommendedName>
</protein>
<evidence type="ECO:0000313" key="3">
    <source>
        <dbReference type="Proteomes" id="UP000229241"/>
    </source>
</evidence>
<proteinExistence type="predicted"/>
<dbReference type="EMBL" id="PCTX01000078">
    <property type="protein sequence ID" value="PIP91949.1"/>
    <property type="molecule type" value="Genomic_DNA"/>
</dbReference>
<keyword evidence="1" id="KW-1133">Transmembrane helix</keyword>
<dbReference type="Proteomes" id="UP000229241">
    <property type="component" value="Unassembled WGS sequence"/>
</dbReference>
<reference evidence="2 3" key="1">
    <citation type="submission" date="2017-09" db="EMBL/GenBank/DDBJ databases">
        <title>Depth-based differentiation of microbial function through sediment-hosted aquifers and enrichment of novel symbionts in the deep terrestrial subsurface.</title>
        <authorList>
            <person name="Probst A.J."/>
            <person name="Ladd B."/>
            <person name="Jarett J.K."/>
            <person name="Geller-Mcgrath D.E."/>
            <person name="Sieber C.M."/>
            <person name="Emerson J.B."/>
            <person name="Anantharaman K."/>
            <person name="Thomas B.C."/>
            <person name="Malmstrom R."/>
            <person name="Stieglmeier M."/>
            <person name="Klingl A."/>
            <person name="Woyke T."/>
            <person name="Ryan C.M."/>
            <person name="Banfield J.F."/>
        </authorList>
    </citation>
    <scope>NUCLEOTIDE SEQUENCE [LARGE SCALE GENOMIC DNA]</scope>
    <source>
        <strain evidence="2">CG18_big_fil_WC_8_21_14_2_50_39_7</strain>
    </source>
</reference>
<keyword evidence="1" id="KW-0812">Transmembrane</keyword>
<keyword evidence="1" id="KW-0472">Membrane</keyword>
<name>A0A2H0EDL4_9BACT</name>
<feature type="transmembrane region" description="Helical" evidence="1">
    <location>
        <begin position="25"/>
        <end position="43"/>
    </location>
</feature>